<organism evidence="1 2">
    <name type="scientific">Marinomonas piezotolerans</name>
    <dbReference type="NCBI Taxonomy" id="2213058"/>
    <lineage>
        <taxon>Bacteria</taxon>
        <taxon>Pseudomonadati</taxon>
        <taxon>Pseudomonadota</taxon>
        <taxon>Gammaproteobacteria</taxon>
        <taxon>Oceanospirillales</taxon>
        <taxon>Oceanospirillaceae</taxon>
        <taxon>Marinomonas</taxon>
    </lineage>
</organism>
<accession>A0A370UCJ8</accession>
<keyword evidence="2" id="KW-1185">Reference proteome</keyword>
<dbReference type="Proteomes" id="UP000254326">
    <property type="component" value="Unassembled WGS sequence"/>
</dbReference>
<dbReference type="EMBL" id="QKRA01000001">
    <property type="protein sequence ID" value="RDL45510.1"/>
    <property type="molecule type" value="Genomic_DNA"/>
</dbReference>
<reference evidence="1 2" key="1">
    <citation type="submission" date="2018-06" db="EMBL/GenBank/DDBJ databases">
        <title>Marinomonas sp. YLB-05 draft genome sequence.</title>
        <authorList>
            <person name="Yu L."/>
            <person name="Tang X."/>
        </authorList>
    </citation>
    <scope>NUCLEOTIDE SEQUENCE [LARGE SCALE GENOMIC DNA]</scope>
    <source>
        <strain evidence="1 2">YLB-05</strain>
    </source>
</reference>
<evidence type="ECO:0000313" key="2">
    <source>
        <dbReference type="Proteomes" id="UP000254326"/>
    </source>
</evidence>
<dbReference type="OrthoDB" id="6104649at2"/>
<comment type="caution">
    <text evidence="1">The sequence shown here is derived from an EMBL/GenBank/DDBJ whole genome shotgun (WGS) entry which is preliminary data.</text>
</comment>
<evidence type="ECO:0000313" key="1">
    <source>
        <dbReference type="EMBL" id="RDL45510.1"/>
    </source>
</evidence>
<gene>
    <name evidence="1" type="ORF">DN730_00195</name>
</gene>
<dbReference type="AlphaFoldDB" id="A0A370UCJ8"/>
<name>A0A370UCJ8_9GAMM</name>
<dbReference type="RefSeq" id="WP_115466100.1">
    <property type="nucleotide sequence ID" value="NZ_QKRA01000001.1"/>
</dbReference>
<proteinExistence type="predicted"/>
<protein>
    <submittedName>
        <fullName evidence="1">Uncharacterized protein</fullName>
    </submittedName>
</protein>
<sequence>MHSLNAQPNLSEAITQQRFKGCYLLESVQMKITASGWPVRIATIKDVQGHNTLELRLLGNHFLAINHFIGDYIQLEAAIKRFRNGYFYYLAWYEPVIEPLMTPKALGKAVTNSKTDRERCLEAIRQRIQFLPSQSEQSFCFNALGNLSHETSTDVIKGISEQLQALDDDKFILELTYQTNKQNDDIGVTGRLLSQLINKRPYQIWEHRLLGY</sequence>